<evidence type="ECO:0000256" key="1">
    <source>
        <dbReference type="SAM" id="SignalP"/>
    </source>
</evidence>
<dbReference type="EMBL" id="FOVI01000038">
    <property type="protein sequence ID" value="SFO33011.1"/>
    <property type="molecule type" value="Genomic_DNA"/>
</dbReference>
<sequence length="124" mass="13781">MHTIAKHISTLKHLLTMCLLLFALSSCAVKESLLGLVQTDYAKPANRSQTTTQNGFCSYMVATGKEVSVTDHSKIKNRKESDLFTGNNLLGISSKKTTQLYSKTFSGNSPPKYILYNRLKLHIV</sequence>
<feature type="chain" id="PRO_5011561475" description="Lipoprotein" evidence="1">
    <location>
        <begin position="29"/>
        <end position="124"/>
    </location>
</feature>
<dbReference type="PROSITE" id="PS51257">
    <property type="entry name" value="PROKAR_LIPOPROTEIN"/>
    <property type="match status" value="1"/>
</dbReference>
<dbReference type="Proteomes" id="UP000199036">
    <property type="component" value="Unassembled WGS sequence"/>
</dbReference>
<evidence type="ECO:0008006" key="4">
    <source>
        <dbReference type="Google" id="ProtNLM"/>
    </source>
</evidence>
<accession>A0A1I5GBS4</accession>
<feature type="signal peptide" evidence="1">
    <location>
        <begin position="1"/>
        <end position="28"/>
    </location>
</feature>
<dbReference type="AlphaFoldDB" id="A0A1I5GBS4"/>
<proteinExistence type="predicted"/>
<keyword evidence="1" id="KW-0732">Signal</keyword>
<gene>
    <name evidence="2" type="ORF">SAMN05421741_1382</name>
</gene>
<keyword evidence="3" id="KW-1185">Reference proteome</keyword>
<protein>
    <recommendedName>
        <fullName evidence="4">Lipoprotein</fullName>
    </recommendedName>
</protein>
<dbReference type="STRING" id="913024.SAMN05421741_1382"/>
<organism evidence="2 3">
    <name type="scientific">Paenimyroides ummariense</name>
    <dbReference type="NCBI Taxonomy" id="913024"/>
    <lineage>
        <taxon>Bacteria</taxon>
        <taxon>Pseudomonadati</taxon>
        <taxon>Bacteroidota</taxon>
        <taxon>Flavobacteriia</taxon>
        <taxon>Flavobacteriales</taxon>
        <taxon>Flavobacteriaceae</taxon>
        <taxon>Paenimyroides</taxon>
    </lineage>
</organism>
<name>A0A1I5GBS4_9FLAO</name>
<reference evidence="3" key="1">
    <citation type="submission" date="2016-10" db="EMBL/GenBank/DDBJ databases">
        <authorList>
            <person name="Varghese N."/>
            <person name="Submissions S."/>
        </authorList>
    </citation>
    <scope>NUCLEOTIDE SEQUENCE [LARGE SCALE GENOMIC DNA]</scope>
    <source>
        <strain evidence="3">DS-12</strain>
    </source>
</reference>
<evidence type="ECO:0000313" key="2">
    <source>
        <dbReference type="EMBL" id="SFO33011.1"/>
    </source>
</evidence>
<evidence type="ECO:0000313" key="3">
    <source>
        <dbReference type="Proteomes" id="UP000199036"/>
    </source>
</evidence>